<sequence length="93" mass="9461">MKVSAVSTLLFASLALSSPAPAAQPASGALAPAAEPQLIERAPIVLEARKKAKKPKNGSNNTNSSAAVTMTPNRALQIGALGVGVMEVVRLWG</sequence>
<organism evidence="3 4">
    <name type="scientific">Setomelanomma holmii</name>
    <dbReference type="NCBI Taxonomy" id="210430"/>
    <lineage>
        <taxon>Eukaryota</taxon>
        <taxon>Fungi</taxon>
        <taxon>Dikarya</taxon>
        <taxon>Ascomycota</taxon>
        <taxon>Pezizomycotina</taxon>
        <taxon>Dothideomycetes</taxon>
        <taxon>Pleosporomycetidae</taxon>
        <taxon>Pleosporales</taxon>
        <taxon>Pleosporineae</taxon>
        <taxon>Phaeosphaeriaceae</taxon>
        <taxon>Setomelanomma</taxon>
    </lineage>
</organism>
<dbReference type="OrthoDB" id="3799886at2759"/>
<proteinExistence type="predicted"/>
<accession>A0A9P4GXR7</accession>
<gene>
    <name evidence="3" type="ORF">EK21DRAFT_79843</name>
</gene>
<feature type="signal peptide" evidence="2">
    <location>
        <begin position="1"/>
        <end position="22"/>
    </location>
</feature>
<evidence type="ECO:0000313" key="3">
    <source>
        <dbReference type="EMBL" id="KAF2023922.1"/>
    </source>
</evidence>
<keyword evidence="2" id="KW-0732">Signal</keyword>
<dbReference type="Proteomes" id="UP000799777">
    <property type="component" value="Unassembled WGS sequence"/>
</dbReference>
<keyword evidence="4" id="KW-1185">Reference proteome</keyword>
<feature type="region of interest" description="Disordered" evidence="1">
    <location>
        <begin position="49"/>
        <end position="68"/>
    </location>
</feature>
<name>A0A9P4GXR7_9PLEO</name>
<evidence type="ECO:0000313" key="4">
    <source>
        <dbReference type="Proteomes" id="UP000799777"/>
    </source>
</evidence>
<protein>
    <submittedName>
        <fullName evidence="3">Uncharacterized protein</fullName>
    </submittedName>
</protein>
<feature type="chain" id="PRO_5040496603" evidence="2">
    <location>
        <begin position="23"/>
        <end position="93"/>
    </location>
</feature>
<reference evidence="3" key="1">
    <citation type="journal article" date="2020" name="Stud. Mycol.">
        <title>101 Dothideomycetes genomes: a test case for predicting lifestyles and emergence of pathogens.</title>
        <authorList>
            <person name="Haridas S."/>
            <person name="Albert R."/>
            <person name="Binder M."/>
            <person name="Bloem J."/>
            <person name="Labutti K."/>
            <person name="Salamov A."/>
            <person name="Andreopoulos B."/>
            <person name="Baker S."/>
            <person name="Barry K."/>
            <person name="Bills G."/>
            <person name="Bluhm B."/>
            <person name="Cannon C."/>
            <person name="Castanera R."/>
            <person name="Culley D."/>
            <person name="Daum C."/>
            <person name="Ezra D."/>
            <person name="Gonzalez J."/>
            <person name="Henrissat B."/>
            <person name="Kuo A."/>
            <person name="Liang C."/>
            <person name="Lipzen A."/>
            <person name="Lutzoni F."/>
            <person name="Magnuson J."/>
            <person name="Mondo S."/>
            <person name="Nolan M."/>
            <person name="Ohm R."/>
            <person name="Pangilinan J."/>
            <person name="Park H.-J."/>
            <person name="Ramirez L."/>
            <person name="Alfaro M."/>
            <person name="Sun H."/>
            <person name="Tritt A."/>
            <person name="Yoshinaga Y."/>
            <person name="Zwiers L.-H."/>
            <person name="Turgeon B."/>
            <person name="Goodwin S."/>
            <person name="Spatafora J."/>
            <person name="Crous P."/>
            <person name="Grigoriev I."/>
        </authorList>
    </citation>
    <scope>NUCLEOTIDE SEQUENCE</scope>
    <source>
        <strain evidence="3">CBS 110217</strain>
    </source>
</reference>
<evidence type="ECO:0000256" key="1">
    <source>
        <dbReference type="SAM" id="MobiDB-lite"/>
    </source>
</evidence>
<dbReference type="EMBL" id="ML978317">
    <property type="protein sequence ID" value="KAF2023922.1"/>
    <property type="molecule type" value="Genomic_DNA"/>
</dbReference>
<feature type="compositionally biased region" description="Polar residues" evidence="1">
    <location>
        <begin position="57"/>
        <end position="68"/>
    </location>
</feature>
<evidence type="ECO:0000256" key="2">
    <source>
        <dbReference type="SAM" id="SignalP"/>
    </source>
</evidence>
<dbReference type="AlphaFoldDB" id="A0A9P4GXR7"/>
<comment type="caution">
    <text evidence="3">The sequence shown here is derived from an EMBL/GenBank/DDBJ whole genome shotgun (WGS) entry which is preliminary data.</text>
</comment>